<dbReference type="InterPro" id="IPR005754">
    <property type="entry name" value="Sortase"/>
</dbReference>
<dbReference type="EMBL" id="LBTX01000008">
    <property type="protein sequence ID" value="KKQ50118.1"/>
    <property type="molecule type" value="Genomic_DNA"/>
</dbReference>
<accession>A0A0G0I490</accession>
<keyword evidence="2" id="KW-1133">Transmembrane helix</keyword>
<dbReference type="Proteomes" id="UP000034231">
    <property type="component" value="Unassembled WGS sequence"/>
</dbReference>
<organism evidence="3 4">
    <name type="scientific">Candidatus Shapirobacteria bacterium GW2011_GWE1_38_10</name>
    <dbReference type="NCBI Taxonomy" id="1618488"/>
    <lineage>
        <taxon>Bacteria</taxon>
        <taxon>Candidatus Shapironibacteriota</taxon>
    </lineage>
</organism>
<dbReference type="InterPro" id="IPR023365">
    <property type="entry name" value="Sortase_dom-sf"/>
</dbReference>
<protein>
    <submittedName>
        <fullName evidence="3">Sortase</fullName>
    </submittedName>
</protein>
<reference evidence="3 4" key="1">
    <citation type="journal article" date="2015" name="Nature">
        <title>rRNA introns, odd ribosomes, and small enigmatic genomes across a large radiation of phyla.</title>
        <authorList>
            <person name="Brown C.T."/>
            <person name="Hug L.A."/>
            <person name="Thomas B.C."/>
            <person name="Sharon I."/>
            <person name="Castelle C.J."/>
            <person name="Singh A."/>
            <person name="Wilkins M.J."/>
            <person name="Williams K.H."/>
            <person name="Banfield J.F."/>
        </authorList>
    </citation>
    <scope>NUCLEOTIDE SEQUENCE [LARGE SCALE GENOMIC DNA]</scope>
</reference>
<comment type="caution">
    <text evidence="3">The sequence shown here is derived from an EMBL/GenBank/DDBJ whole genome shotgun (WGS) entry which is preliminary data.</text>
</comment>
<dbReference type="AlphaFoldDB" id="A0A0G0I490"/>
<gene>
    <name evidence="3" type="ORF">US68_C0008G0003</name>
</gene>
<keyword evidence="2" id="KW-0812">Transmembrane</keyword>
<evidence type="ECO:0000313" key="4">
    <source>
        <dbReference type="Proteomes" id="UP000034231"/>
    </source>
</evidence>
<feature type="transmembrane region" description="Helical" evidence="2">
    <location>
        <begin position="26"/>
        <end position="47"/>
    </location>
</feature>
<keyword evidence="1" id="KW-0378">Hydrolase</keyword>
<evidence type="ECO:0000256" key="1">
    <source>
        <dbReference type="ARBA" id="ARBA00022801"/>
    </source>
</evidence>
<dbReference type="GO" id="GO:0016787">
    <property type="term" value="F:hydrolase activity"/>
    <property type="evidence" value="ECO:0007669"/>
    <property type="project" value="UniProtKB-KW"/>
</dbReference>
<dbReference type="NCBIfam" id="TIGR01076">
    <property type="entry name" value="sortase_fam"/>
    <property type="match status" value="1"/>
</dbReference>
<sequence length="243" mass="27709">MSYLYVKTTPKTVAPKKVLSLRRKKIFASLFLFSGLFLFLSVIFPIVQFQLEYSTKFNQILNPLSSQFYNRSGSVLGDLNTDYTQLSNWFVTDSGVSPETLPTSSLSTYYVSIPKLKIDQAAVIFGSTDLKKSLIQYPKTALPGQFGSPVIFGHSVLPQFFNPKSYITIFSTLYKLKQGDEIFVDYDHIRYKYLVAEMYEVQPTDLSVLEQRFDGRYLTLVTCSPPGTYLRRLIIKAQITDNT</sequence>
<name>A0A0G0I490_9BACT</name>
<evidence type="ECO:0000313" key="3">
    <source>
        <dbReference type="EMBL" id="KKQ50118.1"/>
    </source>
</evidence>
<dbReference type="Pfam" id="PF04203">
    <property type="entry name" value="Sortase"/>
    <property type="match status" value="1"/>
</dbReference>
<keyword evidence="2" id="KW-0472">Membrane</keyword>
<proteinExistence type="predicted"/>
<evidence type="ECO:0000256" key="2">
    <source>
        <dbReference type="SAM" id="Phobius"/>
    </source>
</evidence>
<dbReference type="SUPFAM" id="SSF63817">
    <property type="entry name" value="Sortase"/>
    <property type="match status" value="1"/>
</dbReference>
<dbReference type="Gene3D" id="2.40.260.10">
    <property type="entry name" value="Sortase"/>
    <property type="match status" value="1"/>
</dbReference>